<accession>A0A5S9HXG5</accession>
<sequence>MASIKQFINFMNSATKFKVDIPEKAGVALRPIIDDIIYDIHEANEIVTERIYENVKNALHMECIDTAKAIVMDYSLWLKSDEQNLNEEFTANFDEFLVDETSINESEEISEARGRVQTLRGMDLKKRKAKAEIMSKLNKDPQYIQASQKLLMIANRVARKLAREAGIKPNLVDVSKVIVRKSTITKAQETKPKKEEPKDNKKDTQ</sequence>
<dbReference type="EMBL" id="AP019525">
    <property type="protein sequence ID" value="BBI90726.1"/>
    <property type="molecule type" value="Genomic_DNA"/>
</dbReference>
<evidence type="ECO:0000313" key="3">
    <source>
        <dbReference type="Proteomes" id="UP000424080"/>
    </source>
</evidence>
<feature type="region of interest" description="Disordered" evidence="1">
    <location>
        <begin position="183"/>
        <end position="205"/>
    </location>
</feature>
<reference evidence="2 3" key="1">
    <citation type="journal article" date="2019" name="Arch. Virol.">
        <title>A novel jumbo Tenacibaculum maritimum lytic phage with head-fiber-like appendages.</title>
        <authorList>
            <person name="Kawato Y."/>
            <person name="Istiqomah I."/>
            <person name="Gaafar A.Y."/>
            <person name="Hanaoka M."/>
            <person name="Ishimaru K."/>
            <person name="Yasuike M."/>
            <person name="Nishiki I."/>
            <person name="Nakamura Y."/>
            <person name="Fujiwara A."/>
            <person name="Nakai T."/>
        </authorList>
    </citation>
    <scope>NUCLEOTIDE SEQUENCE [LARGE SCALE GENOMIC DNA]</scope>
    <source>
        <strain evidence="2 3">PTm5</strain>
    </source>
</reference>
<dbReference type="Proteomes" id="UP000424080">
    <property type="component" value="Segment"/>
</dbReference>
<organism evidence="2 3">
    <name type="scientific">Tenacibaculum phage PTm5</name>
    <dbReference type="NCBI Taxonomy" id="2547426"/>
    <lineage>
        <taxon>Viruses</taxon>
        <taxon>Duplodnaviria</taxon>
        <taxon>Heunggongvirae</taxon>
        <taxon>Uroviricota</taxon>
        <taxon>Caudoviricetes</taxon>
        <taxon>Shirahamavirus</taxon>
        <taxon>Shirahamavirus PTm1</taxon>
    </lineage>
</organism>
<evidence type="ECO:0000313" key="2">
    <source>
        <dbReference type="EMBL" id="BBI90726.1"/>
    </source>
</evidence>
<proteinExistence type="predicted"/>
<feature type="compositionally biased region" description="Basic and acidic residues" evidence="1">
    <location>
        <begin position="188"/>
        <end position="205"/>
    </location>
</feature>
<protein>
    <submittedName>
        <fullName evidence="2">Uncharacterized protein</fullName>
    </submittedName>
</protein>
<evidence type="ECO:0000256" key="1">
    <source>
        <dbReference type="SAM" id="MobiDB-lite"/>
    </source>
</evidence>
<name>A0A5S9HXG5_9CAUD</name>